<dbReference type="OrthoDB" id="3799565at2759"/>
<reference evidence="2" key="1">
    <citation type="journal article" date="2020" name="Stud. Mycol.">
        <title>101 Dothideomycetes genomes: a test case for predicting lifestyles and emergence of pathogens.</title>
        <authorList>
            <person name="Haridas S."/>
            <person name="Albert R."/>
            <person name="Binder M."/>
            <person name="Bloem J."/>
            <person name="Labutti K."/>
            <person name="Salamov A."/>
            <person name="Andreopoulos B."/>
            <person name="Baker S."/>
            <person name="Barry K."/>
            <person name="Bills G."/>
            <person name="Bluhm B."/>
            <person name="Cannon C."/>
            <person name="Castanera R."/>
            <person name="Culley D."/>
            <person name="Daum C."/>
            <person name="Ezra D."/>
            <person name="Gonzalez J."/>
            <person name="Henrissat B."/>
            <person name="Kuo A."/>
            <person name="Liang C."/>
            <person name="Lipzen A."/>
            <person name="Lutzoni F."/>
            <person name="Magnuson J."/>
            <person name="Mondo S."/>
            <person name="Nolan M."/>
            <person name="Ohm R."/>
            <person name="Pangilinan J."/>
            <person name="Park H.-J."/>
            <person name="Ramirez L."/>
            <person name="Alfaro M."/>
            <person name="Sun H."/>
            <person name="Tritt A."/>
            <person name="Yoshinaga Y."/>
            <person name="Zwiers L.-H."/>
            <person name="Turgeon B."/>
            <person name="Goodwin S."/>
            <person name="Spatafora J."/>
            <person name="Crous P."/>
            <person name="Grigoriev I."/>
        </authorList>
    </citation>
    <scope>NUCLEOTIDE SEQUENCE</scope>
    <source>
        <strain evidence="2">CBS 627.86</strain>
    </source>
</reference>
<dbReference type="InterPro" id="IPR046539">
    <property type="entry name" value="DUF6604"/>
</dbReference>
<sequence>MSQTTTLPPSLLYNRFETLSSMIEEEPEFDNSPLFAEQDKPAMDAPSAIEDDPIEAYLMLHAYILEVEGLISHVCDTWKDAADSCVPVTLAGLLTTVAMGDIYHLENVYGPNSGFHPALLKAHSLHGQWKMDQFHASTNATTMEDMLQMPVSSTGCLNHKMGIRWPLVLLARALEDVDSRFQGKVVSDRQAINKYFRTPSEEAAAAADVCQAMVEFLKKCKVLDISNSREFDKKVMTGHLNTYYEPKYKGVESVLRSVLTVLKTQKEDTNNINVLLQRVVRPVSSTSPSTLFYTFPIFDISVVDLL</sequence>
<organism evidence="2 3">
    <name type="scientific">Lophiotrema nucula</name>
    <dbReference type="NCBI Taxonomy" id="690887"/>
    <lineage>
        <taxon>Eukaryota</taxon>
        <taxon>Fungi</taxon>
        <taxon>Dikarya</taxon>
        <taxon>Ascomycota</taxon>
        <taxon>Pezizomycotina</taxon>
        <taxon>Dothideomycetes</taxon>
        <taxon>Pleosporomycetidae</taxon>
        <taxon>Pleosporales</taxon>
        <taxon>Lophiotremataceae</taxon>
        <taxon>Lophiotrema</taxon>
    </lineage>
</organism>
<evidence type="ECO:0000313" key="3">
    <source>
        <dbReference type="Proteomes" id="UP000799770"/>
    </source>
</evidence>
<evidence type="ECO:0000259" key="1">
    <source>
        <dbReference type="Pfam" id="PF20253"/>
    </source>
</evidence>
<accession>A0A6A5ZNE8</accession>
<protein>
    <recommendedName>
        <fullName evidence="1">DUF6604 domain-containing protein</fullName>
    </recommendedName>
</protein>
<proteinExistence type="predicted"/>
<dbReference type="EMBL" id="ML977314">
    <property type="protein sequence ID" value="KAF2120393.1"/>
    <property type="molecule type" value="Genomic_DNA"/>
</dbReference>
<gene>
    <name evidence="2" type="ORF">BDV96DRAFT_642216</name>
</gene>
<dbReference type="Pfam" id="PF20253">
    <property type="entry name" value="DUF6604"/>
    <property type="match status" value="1"/>
</dbReference>
<evidence type="ECO:0000313" key="2">
    <source>
        <dbReference type="EMBL" id="KAF2120393.1"/>
    </source>
</evidence>
<keyword evidence="3" id="KW-1185">Reference proteome</keyword>
<dbReference type="AlphaFoldDB" id="A0A6A5ZNE8"/>
<dbReference type="Proteomes" id="UP000799770">
    <property type="component" value="Unassembled WGS sequence"/>
</dbReference>
<feature type="domain" description="DUF6604" evidence="1">
    <location>
        <begin position="6"/>
        <end position="106"/>
    </location>
</feature>
<name>A0A6A5ZNE8_9PLEO</name>